<feature type="domain" description="Aminoglycoside phosphotransferase" evidence="1">
    <location>
        <begin position="44"/>
        <end position="265"/>
    </location>
</feature>
<evidence type="ECO:0000313" key="2">
    <source>
        <dbReference type="EMBL" id="GAO40324.1"/>
    </source>
</evidence>
<name>A0A0E9MRY1_9SPHN</name>
<proteinExistence type="predicted"/>
<comment type="caution">
    <text evidence="2">The sequence shown here is derived from an EMBL/GenBank/DDBJ whole genome shotgun (WGS) entry which is preliminary data.</text>
</comment>
<protein>
    <recommendedName>
        <fullName evidence="1">Aminoglycoside phosphotransferase domain-containing protein</fullName>
    </recommendedName>
</protein>
<dbReference type="InterPro" id="IPR011009">
    <property type="entry name" value="Kinase-like_dom_sf"/>
</dbReference>
<dbReference type="PANTHER" id="PTHR47829">
    <property type="entry name" value="HYDROLASE, PUTATIVE (AFU_ORTHOLOGUE AFUA_1G12880)-RELATED"/>
    <property type="match status" value="1"/>
</dbReference>
<keyword evidence="3" id="KW-1185">Reference proteome</keyword>
<dbReference type="InterPro" id="IPR002575">
    <property type="entry name" value="Aminoglycoside_PTrfase"/>
</dbReference>
<dbReference type="Gene3D" id="3.30.200.20">
    <property type="entry name" value="Phosphorylase Kinase, domain 1"/>
    <property type="match status" value="1"/>
</dbReference>
<dbReference type="EMBL" id="BBWU01000046">
    <property type="protein sequence ID" value="GAO40324.1"/>
    <property type="molecule type" value="Genomic_DNA"/>
</dbReference>
<organism evidence="2 3">
    <name type="scientific">Sphingomonas changbaiensis NBRC 104936</name>
    <dbReference type="NCBI Taxonomy" id="1219043"/>
    <lineage>
        <taxon>Bacteria</taxon>
        <taxon>Pseudomonadati</taxon>
        <taxon>Pseudomonadota</taxon>
        <taxon>Alphaproteobacteria</taxon>
        <taxon>Sphingomonadales</taxon>
        <taxon>Sphingomonadaceae</taxon>
        <taxon>Sphingomonas</taxon>
    </lineage>
</organism>
<reference evidence="2 3" key="1">
    <citation type="submission" date="2015-04" db="EMBL/GenBank/DDBJ databases">
        <title>Whole genome shotgun sequence of Sphingomonas changbaiensis NBRC 104936.</title>
        <authorList>
            <person name="Katano-Makiyama Y."/>
            <person name="Hosoyama A."/>
            <person name="Hashimoto M."/>
            <person name="Noguchi M."/>
            <person name="Tsuchikane K."/>
            <person name="Ohji S."/>
            <person name="Yamazoe A."/>
            <person name="Ichikawa N."/>
            <person name="Kimura A."/>
            <person name="Fujita N."/>
        </authorList>
    </citation>
    <scope>NUCLEOTIDE SEQUENCE [LARGE SCALE GENOMIC DNA]</scope>
    <source>
        <strain evidence="2 3">NBRC 104936</strain>
    </source>
</reference>
<dbReference type="RefSeq" id="WP_046349123.1">
    <property type="nucleotide sequence ID" value="NZ_BBWU01000046.1"/>
</dbReference>
<evidence type="ECO:0000313" key="3">
    <source>
        <dbReference type="Proteomes" id="UP000033202"/>
    </source>
</evidence>
<dbReference type="InterPro" id="IPR041726">
    <property type="entry name" value="ACAD10_11_N"/>
</dbReference>
<sequence length="357" mass="39613">MTQPNAQATMVGTMPVPEKDRLDEARLTAWLEANVEGFAGPIALSRFKGGQSNPTYRIDTPGQAYVLRRQPFGPLLPSAHAVDREYRVQAALYPTGFPVARPYGLCTDRDVIGSMFYIMGLADGRNLWDGSLPGYTPDQRRGIYYAMIDTLARLHNTNHVSVGLGDYGKPGNYFERQVARWTKQYKASETETIPEVDRLIEWLPRTVPAQDRVSIVHGDYRIDNMIFAHDEDRVIAVLDWELSTLGDPLADFSYFLMNWVTEPEGRSGVKGLDYEALGIPTLNQAVERYCAATGREGVPDLNWYFSYNLFRLTGIVQGIKKRIVDGTAASAQAEATAARVPGLAAASWHFAQLAGAS</sequence>
<dbReference type="CDD" id="cd05154">
    <property type="entry name" value="ACAD10_11_N-like"/>
    <property type="match status" value="1"/>
</dbReference>
<dbReference type="OrthoDB" id="3806873at2"/>
<dbReference type="STRING" id="1219043.SCH01S_46_00320"/>
<dbReference type="AlphaFoldDB" id="A0A0E9MRY1"/>
<dbReference type="Proteomes" id="UP000033202">
    <property type="component" value="Unassembled WGS sequence"/>
</dbReference>
<evidence type="ECO:0000259" key="1">
    <source>
        <dbReference type="Pfam" id="PF01636"/>
    </source>
</evidence>
<accession>A0A0E9MRY1</accession>
<dbReference type="SUPFAM" id="SSF56112">
    <property type="entry name" value="Protein kinase-like (PK-like)"/>
    <property type="match status" value="1"/>
</dbReference>
<dbReference type="Pfam" id="PF01636">
    <property type="entry name" value="APH"/>
    <property type="match status" value="1"/>
</dbReference>
<gene>
    <name evidence="2" type="ORF">SCH01S_46_00320</name>
</gene>
<dbReference type="InterPro" id="IPR052898">
    <property type="entry name" value="ACAD10-like"/>
</dbReference>
<dbReference type="PANTHER" id="PTHR47829:SF1">
    <property type="entry name" value="HAD FAMILY PHOSPHATASE"/>
    <property type="match status" value="1"/>
</dbReference>
<dbReference type="Gene3D" id="3.90.1200.10">
    <property type="match status" value="1"/>
</dbReference>